<feature type="transmembrane region" description="Helical" evidence="1">
    <location>
        <begin position="133"/>
        <end position="157"/>
    </location>
</feature>
<dbReference type="RefSeq" id="WP_280883791.1">
    <property type="nucleotide sequence ID" value="NZ_JAUKNN010000075.1"/>
</dbReference>
<dbReference type="Proteomes" id="UP001174315">
    <property type="component" value="Unassembled WGS sequence"/>
</dbReference>
<proteinExistence type="predicted"/>
<keyword evidence="1" id="KW-0472">Membrane</keyword>
<sequence length="158" mass="17762">MQTSLPGTRGLRWPDSTLPWRRVYRSRPVQFPPDPRQPQSGVDPIFWAVTERIGSCMQASQFTRPVAIVMFLPMIGLAGWGSWFATYCMSDGCLGVFALWLGAMAALFLQALLVLPLHAWALKRQGADAASRYVRWLVASSIAVMVPMFAGWVYMFFK</sequence>
<dbReference type="EMBL" id="JAUKNN010000075">
    <property type="protein sequence ID" value="MDN8671573.1"/>
    <property type="molecule type" value="Genomic_DNA"/>
</dbReference>
<feature type="transmembrane region" description="Helical" evidence="1">
    <location>
        <begin position="66"/>
        <end position="85"/>
    </location>
</feature>
<reference evidence="2" key="1">
    <citation type="submission" date="2023-07" db="EMBL/GenBank/DDBJ databases">
        <title>Stenotrophomonas isolates from soil.</title>
        <authorList>
            <person name="Sharma V."/>
            <person name="Zur-Pinska J."/>
            <person name="Hay A.G."/>
        </authorList>
    </citation>
    <scope>NUCLEOTIDE SEQUENCE</scope>
    <source>
        <strain evidence="2">C2</strain>
    </source>
</reference>
<name>A0ABT8QI12_9GAMM</name>
<keyword evidence="1" id="KW-1133">Transmembrane helix</keyword>
<keyword evidence="1" id="KW-0812">Transmembrane</keyword>
<evidence type="ECO:0000256" key="1">
    <source>
        <dbReference type="SAM" id="Phobius"/>
    </source>
</evidence>
<gene>
    <name evidence="2" type="ORF">Q0S36_19690</name>
</gene>
<accession>A0ABT8QI12</accession>
<protein>
    <submittedName>
        <fullName evidence="2">Uncharacterized protein</fullName>
    </submittedName>
</protein>
<keyword evidence="3" id="KW-1185">Reference proteome</keyword>
<evidence type="ECO:0000313" key="3">
    <source>
        <dbReference type="Proteomes" id="UP001174315"/>
    </source>
</evidence>
<organism evidence="2 3">
    <name type="scientific">Stenotrophomonas indicatrix</name>
    <dbReference type="NCBI Taxonomy" id="2045451"/>
    <lineage>
        <taxon>Bacteria</taxon>
        <taxon>Pseudomonadati</taxon>
        <taxon>Pseudomonadota</taxon>
        <taxon>Gammaproteobacteria</taxon>
        <taxon>Lysobacterales</taxon>
        <taxon>Lysobacteraceae</taxon>
        <taxon>Stenotrophomonas</taxon>
    </lineage>
</organism>
<feature type="transmembrane region" description="Helical" evidence="1">
    <location>
        <begin position="97"/>
        <end position="121"/>
    </location>
</feature>
<evidence type="ECO:0000313" key="2">
    <source>
        <dbReference type="EMBL" id="MDN8671573.1"/>
    </source>
</evidence>
<comment type="caution">
    <text evidence="2">The sequence shown here is derived from an EMBL/GenBank/DDBJ whole genome shotgun (WGS) entry which is preliminary data.</text>
</comment>